<dbReference type="InterPro" id="IPR012337">
    <property type="entry name" value="RNaseH-like_sf"/>
</dbReference>
<feature type="domain" description="Integrase catalytic" evidence="3">
    <location>
        <begin position="248"/>
        <end position="430"/>
    </location>
</feature>
<dbReference type="InterPro" id="IPR036397">
    <property type="entry name" value="RNaseH_sf"/>
</dbReference>
<comment type="caution">
    <text evidence="4">The sequence shown here is derived from an EMBL/GenBank/DDBJ whole genome shotgun (WGS) entry which is preliminary data.</text>
</comment>
<evidence type="ECO:0000313" key="5">
    <source>
        <dbReference type="Proteomes" id="UP001437256"/>
    </source>
</evidence>
<evidence type="ECO:0000256" key="1">
    <source>
        <dbReference type="ARBA" id="ARBA00022884"/>
    </source>
</evidence>
<name>A0ABR2ZKD4_9AGAR</name>
<feature type="region of interest" description="Disordered" evidence="2">
    <location>
        <begin position="436"/>
        <end position="484"/>
    </location>
</feature>
<keyword evidence="5" id="KW-1185">Reference proteome</keyword>
<dbReference type="InterPro" id="IPR058913">
    <property type="entry name" value="Integrase_dom_put"/>
</dbReference>
<sequence>MSSNDLPPLPPFTSEQMPPNWHRGAEIISTIFIHAQNVLKREIHDLFRIQFHRSMVINDAIPLLVAMEKSIDGREEEEVVVEWLEAVADQFGKLIGQLDDAEKLAVTGEDNLKIDTIEPVTVVRTGKPGRPCKVPNQHLLREAMQPGRRITKTLYASTIKVSTKTLSTYMKEFRIEAKFSTISDEDLDNIIREVQQTRPGTGRRYLAGHLASAGIKVQRERIRKSLARVDPIGQAIREKEATERRDYRVPRPNASWHIDGHHKLIRWGIVIHGIVDGFCRTIVGLQANRNNKASTVLEVFAEAVESWGWPSWVCGDRGGENRRVATVMIVKRGLNRGSFMWGTSMRNTRIERLWVEVGSRFARQWRAFFYRLERLHRLDVKNPSHLWLLHILFLDQIREDIGVFTQEWNSHPISGVGHEQSPKDMRLLGMIKHGVYNDEPSEEGDDDESYNSLAFEEEEADPSERYDWGGESEVEDGEEESESEWEDMTYASIDESCSAQYNHCPIKVPRHQDPFEDQLQLRADFLGSLERMNEVTVPRGWGVYNDEYSPGEGYPLNEEIPVSGKKRGKKLKVTLPPHVWHHRAKRWVRGVILMQASLEENNESE</sequence>
<dbReference type="Pfam" id="PF24764">
    <property type="entry name" value="rva_4"/>
    <property type="match status" value="1"/>
</dbReference>
<keyword evidence="1" id="KW-0694">RNA-binding</keyword>
<dbReference type="Proteomes" id="UP001437256">
    <property type="component" value="Unassembled WGS sequence"/>
</dbReference>
<evidence type="ECO:0000313" key="4">
    <source>
        <dbReference type="EMBL" id="KAL0061188.1"/>
    </source>
</evidence>
<accession>A0ABR2ZKD4</accession>
<proteinExistence type="predicted"/>
<dbReference type="PANTHER" id="PTHR46791:SF5">
    <property type="entry name" value="CLR5 DOMAIN-CONTAINING PROTEIN-RELATED"/>
    <property type="match status" value="1"/>
</dbReference>
<reference evidence="4 5" key="1">
    <citation type="submission" date="2024-05" db="EMBL/GenBank/DDBJ databases">
        <title>A draft genome resource for the thread blight pathogen Marasmius tenuissimus strain MS-2.</title>
        <authorList>
            <person name="Yulfo-Soto G.E."/>
            <person name="Baruah I.K."/>
            <person name="Amoako-Attah I."/>
            <person name="Bukari Y."/>
            <person name="Meinhardt L.W."/>
            <person name="Bailey B.A."/>
            <person name="Cohen S.P."/>
        </authorList>
    </citation>
    <scope>NUCLEOTIDE SEQUENCE [LARGE SCALE GENOMIC DNA]</scope>
    <source>
        <strain evidence="4 5">MS-2</strain>
    </source>
</reference>
<evidence type="ECO:0000256" key="2">
    <source>
        <dbReference type="SAM" id="MobiDB-lite"/>
    </source>
</evidence>
<evidence type="ECO:0000259" key="3">
    <source>
        <dbReference type="PROSITE" id="PS50994"/>
    </source>
</evidence>
<dbReference type="PROSITE" id="PS50994">
    <property type="entry name" value="INTEGRASE"/>
    <property type="match status" value="1"/>
</dbReference>
<gene>
    <name evidence="4" type="ORF">AAF712_012008</name>
</gene>
<dbReference type="Gene3D" id="3.30.420.10">
    <property type="entry name" value="Ribonuclease H-like superfamily/Ribonuclease H"/>
    <property type="match status" value="1"/>
</dbReference>
<dbReference type="EMBL" id="JBBXMP010000145">
    <property type="protein sequence ID" value="KAL0061188.1"/>
    <property type="molecule type" value="Genomic_DNA"/>
</dbReference>
<dbReference type="PANTHER" id="PTHR46791">
    <property type="entry name" value="EXPRESSED PROTEIN"/>
    <property type="match status" value="1"/>
</dbReference>
<feature type="compositionally biased region" description="Acidic residues" evidence="2">
    <location>
        <begin position="439"/>
        <end position="461"/>
    </location>
</feature>
<feature type="compositionally biased region" description="Acidic residues" evidence="2">
    <location>
        <begin position="470"/>
        <end position="484"/>
    </location>
</feature>
<dbReference type="SUPFAM" id="SSF53098">
    <property type="entry name" value="Ribonuclease H-like"/>
    <property type="match status" value="1"/>
</dbReference>
<dbReference type="InterPro" id="IPR001584">
    <property type="entry name" value="Integrase_cat-core"/>
</dbReference>
<protein>
    <recommendedName>
        <fullName evidence="3">Integrase catalytic domain-containing protein</fullName>
    </recommendedName>
</protein>
<organism evidence="4 5">
    <name type="scientific">Marasmius tenuissimus</name>
    <dbReference type="NCBI Taxonomy" id="585030"/>
    <lineage>
        <taxon>Eukaryota</taxon>
        <taxon>Fungi</taxon>
        <taxon>Dikarya</taxon>
        <taxon>Basidiomycota</taxon>
        <taxon>Agaricomycotina</taxon>
        <taxon>Agaricomycetes</taxon>
        <taxon>Agaricomycetidae</taxon>
        <taxon>Agaricales</taxon>
        <taxon>Marasmiineae</taxon>
        <taxon>Marasmiaceae</taxon>
        <taxon>Marasmius</taxon>
    </lineage>
</organism>